<evidence type="ECO:0000313" key="3">
    <source>
        <dbReference type="EMBL" id="NWH55858.1"/>
    </source>
</evidence>
<comment type="caution">
    <text evidence="3">The sequence shown here is derived from an EMBL/GenBank/DDBJ whole genome shotgun (WGS) entry which is preliminary data.</text>
</comment>
<evidence type="ECO:0000256" key="1">
    <source>
        <dbReference type="ARBA" id="ARBA00022553"/>
    </source>
</evidence>
<feature type="non-terminal residue" evidence="3">
    <location>
        <position position="1"/>
    </location>
</feature>
<dbReference type="PANTHER" id="PTHR14484:SF1">
    <property type="entry name" value="COILED-COIL DOMAIN-CONTAINING PROTEIN 71L"/>
    <property type="match status" value="1"/>
</dbReference>
<dbReference type="EMBL" id="VWPV01000274">
    <property type="protein sequence ID" value="NWH55858.1"/>
    <property type="molecule type" value="Genomic_DNA"/>
</dbReference>
<accession>A0A7K4IRZ4</accession>
<dbReference type="OrthoDB" id="9939459at2759"/>
<keyword evidence="1" id="KW-0597">Phosphoprotein</keyword>
<feature type="compositionally biased region" description="Basic residues" evidence="2">
    <location>
        <begin position="1"/>
        <end position="12"/>
    </location>
</feature>
<evidence type="ECO:0000256" key="2">
    <source>
        <dbReference type="SAM" id="MobiDB-lite"/>
    </source>
</evidence>
<sequence>RRQLRRRRRWKERPRQREAAPAAGELGGEEVAAAADERGSAEPGRVPFGGRSLEEIWKAATPSLTTFPTIQVRGSVWSRRNLAAARERAQRILGVDLCPVVRLRRLPVAPC</sequence>
<keyword evidence="4" id="KW-1185">Reference proteome</keyword>
<protein>
    <submittedName>
        <fullName evidence="3">CC71L protein</fullName>
    </submittedName>
</protein>
<name>A0A7K4IRZ4_GEOCA</name>
<gene>
    <name evidence="3" type="primary">Ccdc71l_1</name>
    <name evidence="3" type="ORF">GEOCAL_R13659</name>
</gene>
<organism evidence="3 4">
    <name type="scientific">Geococcyx californianus</name>
    <name type="common">Greater roadrunner</name>
    <name type="synonym">Saurothera californiana</name>
    <dbReference type="NCBI Taxonomy" id="8947"/>
    <lineage>
        <taxon>Eukaryota</taxon>
        <taxon>Metazoa</taxon>
        <taxon>Chordata</taxon>
        <taxon>Craniata</taxon>
        <taxon>Vertebrata</taxon>
        <taxon>Euteleostomi</taxon>
        <taxon>Archelosauria</taxon>
        <taxon>Archosauria</taxon>
        <taxon>Dinosauria</taxon>
        <taxon>Saurischia</taxon>
        <taxon>Theropoda</taxon>
        <taxon>Coelurosauria</taxon>
        <taxon>Aves</taxon>
        <taxon>Neognathae</taxon>
        <taxon>Neoaves</taxon>
        <taxon>Otidimorphae</taxon>
        <taxon>Cuculiformes</taxon>
        <taxon>Neomorphidae</taxon>
        <taxon>Geococcyx</taxon>
    </lineage>
</organism>
<dbReference type="InterPro" id="IPR026695">
    <property type="entry name" value="Ccdc71/71L"/>
</dbReference>
<reference evidence="3 4" key="1">
    <citation type="submission" date="2019-09" db="EMBL/GenBank/DDBJ databases">
        <title>Bird 10,000 Genomes (B10K) Project - Family phase.</title>
        <authorList>
            <person name="Zhang G."/>
        </authorList>
    </citation>
    <scope>NUCLEOTIDE SEQUENCE [LARGE SCALE GENOMIC DNA]</scope>
    <source>
        <strain evidence="3">B10K-CU-031-07</strain>
        <tissue evidence="3">Muscle</tissue>
    </source>
</reference>
<dbReference type="PANTHER" id="PTHR14484">
    <property type="entry name" value="COILED-COIL DOMAIN-CONTAINING PROTEIN 71"/>
    <property type="match status" value="1"/>
</dbReference>
<dbReference type="AlphaFoldDB" id="A0A7K4IRZ4"/>
<proteinExistence type="predicted"/>
<feature type="region of interest" description="Disordered" evidence="2">
    <location>
        <begin position="1"/>
        <end position="48"/>
    </location>
</feature>
<feature type="compositionally biased region" description="Low complexity" evidence="2">
    <location>
        <begin position="19"/>
        <end position="34"/>
    </location>
</feature>
<evidence type="ECO:0000313" key="4">
    <source>
        <dbReference type="Proteomes" id="UP000531151"/>
    </source>
</evidence>
<feature type="non-terminal residue" evidence="3">
    <location>
        <position position="111"/>
    </location>
</feature>
<dbReference type="Proteomes" id="UP000531151">
    <property type="component" value="Unassembled WGS sequence"/>
</dbReference>